<dbReference type="EMBL" id="QGNW01000419">
    <property type="protein sequence ID" value="RVW72246.1"/>
    <property type="molecule type" value="Genomic_DNA"/>
</dbReference>
<dbReference type="AlphaFoldDB" id="A0A438GJ57"/>
<protein>
    <submittedName>
        <fullName evidence="2">Uncharacterized protein</fullName>
    </submittedName>
</protein>
<comment type="caution">
    <text evidence="2">The sequence shown here is derived from an EMBL/GenBank/DDBJ whole genome shotgun (WGS) entry which is preliminary data.</text>
</comment>
<organism evidence="2 3">
    <name type="scientific">Vitis vinifera</name>
    <name type="common">Grape</name>
    <dbReference type="NCBI Taxonomy" id="29760"/>
    <lineage>
        <taxon>Eukaryota</taxon>
        <taxon>Viridiplantae</taxon>
        <taxon>Streptophyta</taxon>
        <taxon>Embryophyta</taxon>
        <taxon>Tracheophyta</taxon>
        <taxon>Spermatophyta</taxon>
        <taxon>Magnoliopsida</taxon>
        <taxon>eudicotyledons</taxon>
        <taxon>Gunneridae</taxon>
        <taxon>Pentapetalae</taxon>
        <taxon>rosids</taxon>
        <taxon>Vitales</taxon>
        <taxon>Vitaceae</taxon>
        <taxon>Viteae</taxon>
        <taxon>Vitis</taxon>
    </lineage>
</organism>
<dbReference type="PANTHER" id="PTHR33116">
    <property type="entry name" value="REVERSE TRANSCRIPTASE ZINC-BINDING DOMAIN-CONTAINING PROTEIN-RELATED-RELATED"/>
    <property type="match status" value="1"/>
</dbReference>
<feature type="chain" id="PRO_5019475904" evidence="1">
    <location>
        <begin position="17"/>
        <end position="358"/>
    </location>
</feature>
<evidence type="ECO:0000313" key="2">
    <source>
        <dbReference type="EMBL" id="RVW72246.1"/>
    </source>
</evidence>
<dbReference type="Proteomes" id="UP000288805">
    <property type="component" value="Unassembled WGS sequence"/>
</dbReference>
<reference evidence="2 3" key="1">
    <citation type="journal article" date="2018" name="PLoS Genet.">
        <title>Population sequencing reveals clonal diversity and ancestral inbreeding in the grapevine cultivar Chardonnay.</title>
        <authorList>
            <person name="Roach M.J."/>
            <person name="Johnson D.L."/>
            <person name="Bohlmann J."/>
            <person name="van Vuuren H.J."/>
            <person name="Jones S.J."/>
            <person name="Pretorius I.S."/>
            <person name="Schmidt S.A."/>
            <person name="Borneman A.R."/>
        </authorList>
    </citation>
    <scope>NUCLEOTIDE SEQUENCE [LARGE SCALE GENOMIC DNA]</scope>
    <source>
        <strain evidence="3">cv. Chardonnay</strain>
        <tissue evidence="2">Leaf</tissue>
    </source>
</reference>
<accession>A0A438GJ57</accession>
<dbReference type="PANTHER" id="PTHR33116:SF78">
    <property type="entry name" value="OS12G0587133 PROTEIN"/>
    <property type="match status" value="1"/>
</dbReference>
<name>A0A438GJ57_VITVI</name>
<keyword evidence="1" id="KW-0732">Signal</keyword>
<sequence>MTYLSWLLMWFEAISSLKINLTKNELILVRRVEDLEDLAFDVGCKVGVLPTTYLGLLLGASHNSLAVWDGVEERFHERLAMWKRQYISKGERLMLIRGTLASLPIYFISLFRMLRPEERGLGVRHLHSLNKALLGVGALKEVRGGYGVGLWKTIRKLVVVLWLHSNESSVWIPNFLRFDQSTKKDILRFILDFALKLSSYAKLRILSLLKGVGGEVMHIKDVELFLSELLRRRSQYHFGLNEPYQKLSKIEVEILCLLLEGCAVHASSVGGYGFEDHLLKALQLPLDDMSLEDPALVQPCITVLRKLNSPLYSGLKIEKQNLPPLVDWIRLKAFACCKPSNNPNISAPISNPASACLE</sequence>
<evidence type="ECO:0000313" key="3">
    <source>
        <dbReference type="Proteomes" id="UP000288805"/>
    </source>
</evidence>
<gene>
    <name evidence="2" type="primary">VvCHDp001240_5</name>
    <name evidence="2" type="ORF">CK203_054922</name>
</gene>
<feature type="signal peptide" evidence="1">
    <location>
        <begin position="1"/>
        <end position="16"/>
    </location>
</feature>
<evidence type="ECO:0000256" key="1">
    <source>
        <dbReference type="SAM" id="SignalP"/>
    </source>
</evidence>
<proteinExistence type="predicted"/>